<evidence type="ECO:0000256" key="3">
    <source>
        <dbReference type="ARBA" id="ARBA00011352"/>
    </source>
</evidence>
<dbReference type="InterPro" id="IPR056784">
    <property type="entry name" value="PSF2_N"/>
</dbReference>
<evidence type="ECO:0000259" key="10">
    <source>
        <dbReference type="Pfam" id="PF25005"/>
    </source>
</evidence>
<gene>
    <name evidence="11" type="ORF">BRENAR_LOCUS1696</name>
</gene>
<evidence type="ECO:0000256" key="6">
    <source>
        <dbReference type="ARBA" id="ARBA00022705"/>
    </source>
</evidence>
<dbReference type="CDD" id="cd21694">
    <property type="entry name" value="GINS_B_Psf2"/>
    <property type="match status" value="1"/>
</dbReference>
<evidence type="ECO:0000256" key="2">
    <source>
        <dbReference type="ARBA" id="ARBA00010565"/>
    </source>
</evidence>
<keyword evidence="12" id="KW-1185">Reference proteome</keyword>
<dbReference type="Gene3D" id="3.40.5.50">
    <property type="match status" value="1"/>
</dbReference>
<comment type="subunit">
    <text evidence="3">Component of the GINS complex which is a heterotetramer of SLD5, PSF1, PSF2 and PSF3.</text>
</comment>
<dbReference type="CDD" id="cd11712">
    <property type="entry name" value="GINS_A_psf2"/>
    <property type="match status" value="1"/>
</dbReference>
<dbReference type="PANTHER" id="PTHR12772:SF0">
    <property type="entry name" value="DNA REPLICATION COMPLEX GINS PROTEIN PSF2"/>
    <property type="match status" value="1"/>
</dbReference>
<reference evidence="11 12" key="1">
    <citation type="submission" date="2018-12" db="EMBL/GenBank/DDBJ databases">
        <authorList>
            <person name="Tiukova I."/>
            <person name="Dainat J."/>
        </authorList>
    </citation>
    <scope>NUCLEOTIDE SEQUENCE [LARGE SCALE GENOMIC DNA]</scope>
</reference>
<evidence type="ECO:0000256" key="1">
    <source>
        <dbReference type="ARBA" id="ARBA00004123"/>
    </source>
</evidence>
<comment type="similarity">
    <text evidence="2">Belongs to the GINS2/PSF2 family.</text>
</comment>
<dbReference type="SUPFAM" id="SSF158573">
    <property type="entry name" value="GINS helical bundle-like"/>
    <property type="match status" value="1"/>
</dbReference>
<dbReference type="STRING" id="13370.A0A448YJ96"/>
<dbReference type="InParanoid" id="A0A448YJ96"/>
<dbReference type="InterPro" id="IPR007257">
    <property type="entry name" value="GINS_Psf2"/>
</dbReference>
<dbReference type="OrthoDB" id="1938138at2759"/>
<feature type="region of interest" description="Disordered" evidence="8">
    <location>
        <begin position="209"/>
        <end position="267"/>
    </location>
</feature>
<protein>
    <recommendedName>
        <fullName evidence="5">DNA replication complex GINS protein PSF2</fullName>
    </recommendedName>
    <alternativeName>
        <fullName evidence="4">DNA replication complex GINS protein psf2</fullName>
    </alternativeName>
</protein>
<sequence>MTELPPYHFTTSEINFLAEQESITILPRYTFNGTRLIGPRLPNLKALHRQQVPVWIALILKKQDRCNVVIPDWLSVSFLKQRYDEEVNQPNNFSELPWHWLPIAKMLLEKCSDDFIDATHEVRSTLQDLREIRQLKARKGIKELNEVYLQLDGLSLMEINEIRPFIIESMNQLRILSQSVKGNGQFTGIEEAAEKEDVSGLLDESEVGDYTRDSTRDSIARDTATTDSVARDSIRGSGVRSRKPDTSYGDTRDENDDEDSDVEYKKS</sequence>
<dbReference type="InterPro" id="IPR036224">
    <property type="entry name" value="GINS_bundle-like_dom_sf"/>
</dbReference>
<proteinExistence type="inferred from homology"/>
<dbReference type="PANTHER" id="PTHR12772">
    <property type="entry name" value="DNA REPLICATION COMPLEX GINS PROTEIN PSF2"/>
    <property type="match status" value="1"/>
</dbReference>
<dbReference type="GO" id="GO:0000811">
    <property type="term" value="C:GINS complex"/>
    <property type="evidence" value="ECO:0007669"/>
    <property type="project" value="TreeGrafter"/>
</dbReference>
<dbReference type="Gene3D" id="1.20.58.1020">
    <property type="match status" value="1"/>
</dbReference>
<dbReference type="AlphaFoldDB" id="A0A448YJ96"/>
<evidence type="ECO:0000256" key="8">
    <source>
        <dbReference type="SAM" id="MobiDB-lite"/>
    </source>
</evidence>
<dbReference type="SUPFAM" id="SSF160059">
    <property type="entry name" value="PriA/YqbF domain"/>
    <property type="match status" value="1"/>
</dbReference>
<organism evidence="11 12">
    <name type="scientific">Brettanomyces naardenensis</name>
    <name type="common">Yeast</name>
    <dbReference type="NCBI Taxonomy" id="13370"/>
    <lineage>
        <taxon>Eukaryota</taxon>
        <taxon>Fungi</taxon>
        <taxon>Dikarya</taxon>
        <taxon>Ascomycota</taxon>
        <taxon>Saccharomycotina</taxon>
        <taxon>Pichiomycetes</taxon>
        <taxon>Pichiales</taxon>
        <taxon>Pichiaceae</taxon>
        <taxon>Brettanomyces</taxon>
    </lineage>
</organism>
<name>A0A448YJ96_BRENA</name>
<evidence type="ECO:0000313" key="11">
    <source>
        <dbReference type="EMBL" id="VEU20961.1"/>
    </source>
</evidence>
<accession>A0A448YJ96</accession>
<evidence type="ECO:0000313" key="12">
    <source>
        <dbReference type="Proteomes" id="UP000290900"/>
    </source>
</evidence>
<evidence type="ECO:0000256" key="5">
    <source>
        <dbReference type="ARBA" id="ARBA00015139"/>
    </source>
</evidence>
<evidence type="ECO:0000259" key="9">
    <source>
        <dbReference type="Pfam" id="PF05916"/>
    </source>
</evidence>
<evidence type="ECO:0000256" key="7">
    <source>
        <dbReference type="ARBA" id="ARBA00023242"/>
    </source>
</evidence>
<dbReference type="Pfam" id="PF25005">
    <property type="entry name" value="PSF2_N"/>
    <property type="match status" value="1"/>
</dbReference>
<dbReference type="Proteomes" id="UP000290900">
    <property type="component" value="Unassembled WGS sequence"/>
</dbReference>
<dbReference type="GO" id="GO:0006260">
    <property type="term" value="P:DNA replication"/>
    <property type="evidence" value="ECO:0007669"/>
    <property type="project" value="UniProtKB-KW"/>
</dbReference>
<feature type="compositionally biased region" description="Basic and acidic residues" evidence="8">
    <location>
        <begin position="209"/>
        <end position="220"/>
    </location>
</feature>
<dbReference type="Pfam" id="PF05916">
    <property type="entry name" value="Sld5"/>
    <property type="match status" value="1"/>
</dbReference>
<dbReference type="FunCoup" id="A0A448YJ96">
    <property type="interactions" value="701"/>
</dbReference>
<comment type="subcellular location">
    <subcellularLocation>
        <location evidence="1">Nucleus</location>
    </subcellularLocation>
</comment>
<dbReference type="EMBL" id="CAACVR010000008">
    <property type="protein sequence ID" value="VEU20961.1"/>
    <property type="molecule type" value="Genomic_DNA"/>
</dbReference>
<keyword evidence="6" id="KW-0235">DNA replication</keyword>
<dbReference type="InterPro" id="IPR021151">
    <property type="entry name" value="GINS_A"/>
</dbReference>
<evidence type="ECO:0000256" key="4">
    <source>
        <dbReference type="ARBA" id="ARBA00013969"/>
    </source>
</evidence>
<feature type="domain" description="DNA replication complex GINS protein PSF2 N-terminal" evidence="10">
    <location>
        <begin position="10"/>
        <end position="69"/>
    </location>
</feature>
<dbReference type="GO" id="GO:0000727">
    <property type="term" value="P:double-strand break repair via break-induced replication"/>
    <property type="evidence" value="ECO:0007669"/>
    <property type="project" value="TreeGrafter"/>
</dbReference>
<keyword evidence="7" id="KW-0539">Nucleus</keyword>
<feature type="domain" description="GINS subunit" evidence="9">
    <location>
        <begin position="73"/>
        <end position="173"/>
    </location>
</feature>
<dbReference type="FunFam" id="1.20.58.1020:FF:000001">
    <property type="entry name" value="DNA replication complex GINS protein PSF2"/>
    <property type="match status" value="1"/>
</dbReference>